<evidence type="ECO:0000256" key="2">
    <source>
        <dbReference type="ARBA" id="ARBA00022517"/>
    </source>
</evidence>
<dbReference type="EC" id="3.1.-.-" evidence="5"/>
<dbReference type="Pfam" id="PF03652">
    <property type="entry name" value="RuvX"/>
    <property type="match status" value="1"/>
</dbReference>
<keyword evidence="1 5" id="KW-0963">Cytoplasm</keyword>
<evidence type="ECO:0000256" key="1">
    <source>
        <dbReference type="ARBA" id="ARBA00022490"/>
    </source>
</evidence>
<accession>A0A5C0VL51</accession>
<dbReference type="Proteomes" id="UP000323653">
    <property type="component" value="Chromosome"/>
</dbReference>
<proteinExistence type="inferred from homology"/>
<dbReference type="SUPFAM" id="SSF53098">
    <property type="entry name" value="Ribonuclease H-like"/>
    <property type="match status" value="1"/>
</dbReference>
<protein>
    <recommendedName>
        <fullName evidence="5">Putative pre-16S rRNA nuclease</fullName>
        <ecNumber evidence="5">3.1.-.-</ecNumber>
    </recommendedName>
</protein>
<dbReference type="CDD" id="cd16964">
    <property type="entry name" value="YqgF"/>
    <property type="match status" value="1"/>
</dbReference>
<dbReference type="GO" id="GO:0004518">
    <property type="term" value="F:nuclease activity"/>
    <property type="evidence" value="ECO:0007669"/>
    <property type="project" value="UniProtKB-KW"/>
</dbReference>
<evidence type="ECO:0000259" key="6">
    <source>
        <dbReference type="SMART" id="SM00732"/>
    </source>
</evidence>
<keyword evidence="2 5" id="KW-0690">Ribosome biogenesis</keyword>
<dbReference type="GO" id="GO:0016788">
    <property type="term" value="F:hydrolase activity, acting on ester bonds"/>
    <property type="evidence" value="ECO:0007669"/>
    <property type="project" value="UniProtKB-UniRule"/>
</dbReference>
<dbReference type="SMART" id="SM00732">
    <property type="entry name" value="YqgFc"/>
    <property type="match status" value="1"/>
</dbReference>
<dbReference type="InterPro" id="IPR005227">
    <property type="entry name" value="YqgF"/>
</dbReference>
<dbReference type="PANTHER" id="PTHR33317:SF4">
    <property type="entry name" value="POLYNUCLEOTIDYL TRANSFERASE, RIBONUCLEASE H-LIKE SUPERFAMILY PROTEIN"/>
    <property type="match status" value="1"/>
</dbReference>
<dbReference type="InterPro" id="IPR006641">
    <property type="entry name" value="YqgF/RNaseH-like_dom"/>
</dbReference>
<dbReference type="AlphaFoldDB" id="A0A5C0VL51"/>
<keyword evidence="4 5" id="KW-0378">Hydrolase</keyword>
<dbReference type="EMBL" id="CP043329">
    <property type="protein sequence ID" value="QEK52632.1"/>
    <property type="molecule type" value="Genomic_DNA"/>
</dbReference>
<dbReference type="NCBIfam" id="TIGR00250">
    <property type="entry name" value="RNAse_H_YqgF"/>
    <property type="match status" value="1"/>
</dbReference>
<dbReference type="InterPro" id="IPR037027">
    <property type="entry name" value="YqgF/RNaseH-like_dom_sf"/>
</dbReference>
<name>A0A5C0VL51_9SPHI</name>
<dbReference type="PANTHER" id="PTHR33317">
    <property type="entry name" value="POLYNUCLEOTIDYL TRANSFERASE, RIBONUCLEASE H-LIKE SUPERFAMILY PROTEIN"/>
    <property type="match status" value="1"/>
</dbReference>
<dbReference type="Gene3D" id="3.30.420.140">
    <property type="entry name" value="YqgF/RNase H-like domain"/>
    <property type="match status" value="1"/>
</dbReference>
<comment type="similarity">
    <text evidence="5">Belongs to the YqgF HJR family.</text>
</comment>
<evidence type="ECO:0000313" key="7">
    <source>
        <dbReference type="EMBL" id="QEK52632.1"/>
    </source>
</evidence>
<keyword evidence="8" id="KW-1185">Reference proteome</keyword>
<evidence type="ECO:0000256" key="4">
    <source>
        <dbReference type="ARBA" id="ARBA00022801"/>
    </source>
</evidence>
<dbReference type="GO" id="GO:0000967">
    <property type="term" value="P:rRNA 5'-end processing"/>
    <property type="evidence" value="ECO:0007669"/>
    <property type="project" value="UniProtKB-UniRule"/>
</dbReference>
<comment type="function">
    <text evidence="5">Could be a nuclease involved in processing of the 5'-end of pre-16S rRNA.</text>
</comment>
<evidence type="ECO:0000313" key="8">
    <source>
        <dbReference type="Proteomes" id="UP000323653"/>
    </source>
</evidence>
<dbReference type="KEGG" id="pej:FYC62_13930"/>
<evidence type="ECO:0000256" key="3">
    <source>
        <dbReference type="ARBA" id="ARBA00022722"/>
    </source>
</evidence>
<comment type="subcellular location">
    <subcellularLocation>
        <location evidence="5">Cytoplasm</location>
    </subcellularLocation>
</comment>
<keyword evidence="3 5" id="KW-0540">Nuclease</keyword>
<dbReference type="RefSeq" id="WP_149075373.1">
    <property type="nucleotide sequence ID" value="NZ_CP043329.1"/>
</dbReference>
<dbReference type="InterPro" id="IPR012337">
    <property type="entry name" value="RNaseH-like_sf"/>
</dbReference>
<gene>
    <name evidence="7" type="primary">ruvX</name>
    <name evidence="7" type="ORF">FYC62_13930</name>
</gene>
<organism evidence="7 8">
    <name type="scientific">Pedobacter aquae</name>
    <dbReference type="NCBI Taxonomy" id="2605747"/>
    <lineage>
        <taxon>Bacteria</taxon>
        <taxon>Pseudomonadati</taxon>
        <taxon>Bacteroidota</taxon>
        <taxon>Sphingobacteriia</taxon>
        <taxon>Sphingobacteriales</taxon>
        <taxon>Sphingobacteriaceae</taxon>
        <taxon>Pedobacter</taxon>
    </lineage>
</organism>
<sequence length="139" mass="15354">MARLMAFDYGSKRLGIAVTDPMQMIANGLTTIHPKDIISFLKTYLQTEQVEAFIVGQPKQMDGSASQSAPLVHAFVNLLKKNFPDIKVVMVDERFTSKMASAVIAQSGMSKKAKHNKALVDTISATIILQSYMEQQSLF</sequence>
<dbReference type="HAMAP" id="MF_00651">
    <property type="entry name" value="Nuclease_YqgF"/>
    <property type="match status" value="1"/>
</dbReference>
<evidence type="ECO:0000256" key="5">
    <source>
        <dbReference type="HAMAP-Rule" id="MF_00651"/>
    </source>
</evidence>
<feature type="domain" description="YqgF/RNase H-like" evidence="6">
    <location>
        <begin position="2"/>
        <end position="100"/>
    </location>
</feature>
<reference evidence="7 8" key="1">
    <citation type="submission" date="2019-08" db="EMBL/GenBank/DDBJ databases">
        <title>Pedobacter sp. nov., isolated from Han river, South Korea.</title>
        <authorList>
            <person name="Lee D.-H."/>
            <person name="Kim Y.-S."/>
            <person name="Hwang E.-M."/>
            <person name="Le Tran T.C."/>
            <person name="Cha C.-J."/>
        </authorList>
    </citation>
    <scope>NUCLEOTIDE SEQUENCE [LARGE SCALE GENOMIC DNA]</scope>
    <source>
        <strain evidence="7 8">CJ43</strain>
    </source>
</reference>
<dbReference type="GO" id="GO:0005829">
    <property type="term" value="C:cytosol"/>
    <property type="evidence" value="ECO:0007669"/>
    <property type="project" value="TreeGrafter"/>
</dbReference>